<reference evidence="1" key="1">
    <citation type="submission" date="2022-02" db="EMBL/GenBank/DDBJ databases">
        <title>Plant Genome Project.</title>
        <authorList>
            <person name="Zhang R.-G."/>
        </authorList>
    </citation>
    <scope>NUCLEOTIDE SEQUENCE</scope>
    <source>
        <strain evidence="1">AT1</strain>
    </source>
</reference>
<dbReference type="EMBL" id="CM046396">
    <property type="protein sequence ID" value="KAI8539596.1"/>
    <property type="molecule type" value="Genomic_DNA"/>
</dbReference>
<gene>
    <name evidence="1" type="ORF">RHMOL_Rhmol09G0195300</name>
</gene>
<name>A0ACC0MFQ5_RHOML</name>
<proteinExistence type="predicted"/>
<protein>
    <submittedName>
        <fullName evidence="1">Uncharacterized protein</fullName>
    </submittedName>
</protein>
<comment type="caution">
    <text evidence="1">The sequence shown here is derived from an EMBL/GenBank/DDBJ whole genome shotgun (WGS) entry which is preliminary data.</text>
</comment>
<evidence type="ECO:0000313" key="1">
    <source>
        <dbReference type="EMBL" id="KAI8539596.1"/>
    </source>
</evidence>
<evidence type="ECO:0000313" key="2">
    <source>
        <dbReference type="Proteomes" id="UP001062846"/>
    </source>
</evidence>
<sequence>MLLASNKNSSGLTSNPKIRCIEEEKQALLKFKEALIDDGNSLSSWGSKNDEKGCCKWRGVECNNHAGHVAVLNLSTWSLTGGNYNLSGENLQWLSYFPLLRHLDLSTVDLSEATNWLELVNDNLPLLEYLNLSDCYLPNQVPPTHPLNSSLYFTVVDLSNNDMSSLIPDAFGKMISLVHLNLA</sequence>
<accession>A0ACC0MFQ5</accession>
<organism evidence="1 2">
    <name type="scientific">Rhododendron molle</name>
    <name type="common">Chinese azalea</name>
    <name type="synonym">Azalea mollis</name>
    <dbReference type="NCBI Taxonomy" id="49168"/>
    <lineage>
        <taxon>Eukaryota</taxon>
        <taxon>Viridiplantae</taxon>
        <taxon>Streptophyta</taxon>
        <taxon>Embryophyta</taxon>
        <taxon>Tracheophyta</taxon>
        <taxon>Spermatophyta</taxon>
        <taxon>Magnoliopsida</taxon>
        <taxon>eudicotyledons</taxon>
        <taxon>Gunneridae</taxon>
        <taxon>Pentapetalae</taxon>
        <taxon>asterids</taxon>
        <taxon>Ericales</taxon>
        <taxon>Ericaceae</taxon>
        <taxon>Ericoideae</taxon>
        <taxon>Rhodoreae</taxon>
        <taxon>Rhododendron</taxon>
    </lineage>
</organism>
<dbReference type="Proteomes" id="UP001062846">
    <property type="component" value="Chromosome 9"/>
</dbReference>
<keyword evidence="2" id="KW-1185">Reference proteome</keyword>